<dbReference type="Gene3D" id="1.10.260.40">
    <property type="entry name" value="lambda repressor-like DNA-binding domains"/>
    <property type="match status" value="1"/>
</dbReference>
<proteinExistence type="predicted"/>
<comment type="caution">
    <text evidence="3">The sequence shown here is derived from an EMBL/GenBank/DDBJ whole genome shotgun (WGS) entry which is preliminary data.</text>
</comment>
<evidence type="ECO:0000313" key="4">
    <source>
        <dbReference type="Proteomes" id="UP000223472"/>
    </source>
</evidence>
<dbReference type="PROSITE" id="PS50943">
    <property type="entry name" value="HTH_CROC1"/>
    <property type="match status" value="1"/>
</dbReference>
<dbReference type="Pfam" id="PF01381">
    <property type="entry name" value="HTH_3"/>
    <property type="match status" value="1"/>
</dbReference>
<gene>
    <name evidence="3" type="ORF">COM27_12355</name>
</gene>
<dbReference type="GO" id="GO:0003677">
    <property type="term" value="F:DNA binding"/>
    <property type="evidence" value="ECO:0007669"/>
    <property type="project" value="UniProtKB-KW"/>
</dbReference>
<dbReference type="SUPFAM" id="SSF47413">
    <property type="entry name" value="lambda repressor-like DNA-binding domains"/>
    <property type="match status" value="1"/>
</dbReference>
<dbReference type="PANTHER" id="PTHR46558:SF11">
    <property type="entry name" value="HTH-TYPE TRANSCRIPTIONAL REGULATOR XRE"/>
    <property type="match status" value="1"/>
</dbReference>
<dbReference type="PANTHER" id="PTHR46558">
    <property type="entry name" value="TRACRIPTIONAL REGULATORY PROTEIN-RELATED-RELATED"/>
    <property type="match status" value="1"/>
</dbReference>
<evidence type="ECO:0000313" key="3">
    <source>
        <dbReference type="EMBL" id="PGD36185.1"/>
    </source>
</evidence>
<reference evidence="3 4" key="1">
    <citation type="submission" date="2017-09" db="EMBL/GenBank/DDBJ databases">
        <title>Large-scale bioinformatics analysis of Bacillus genomes uncovers conserved roles of natural products in bacterial physiology.</title>
        <authorList>
            <consortium name="Agbiome Team Llc"/>
            <person name="Bleich R.M."/>
            <person name="Grubbs K.J."/>
            <person name="Santa Maria K.C."/>
            <person name="Allen S.E."/>
            <person name="Farag S."/>
            <person name="Shank E.A."/>
            <person name="Bowers A."/>
        </authorList>
    </citation>
    <scope>NUCLEOTIDE SEQUENCE [LARGE SCALE GENOMIC DNA]</scope>
    <source>
        <strain evidence="3 4">AFS065610</strain>
    </source>
</reference>
<dbReference type="InterPro" id="IPR001387">
    <property type="entry name" value="Cro/C1-type_HTH"/>
</dbReference>
<dbReference type="SUPFAM" id="SSF48452">
    <property type="entry name" value="TPR-like"/>
    <property type="match status" value="1"/>
</dbReference>
<dbReference type="InterPro" id="IPR011990">
    <property type="entry name" value="TPR-like_helical_dom_sf"/>
</dbReference>
<dbReference type="InterPro" id="IPR010982">
    <property type="entry name" value="Lambda_DNA-bd_dom_sf"/>
</dbReference>
<name>A0A2B5IW38_9BACI</name>
<evidence type="ECO:0000256" key="1">
    <source>
        <dbReference type="ARBA" id="ARBA00023125"/>
    </source>
</evidence>
<dbReference type="SMART" id="SM00530">
    <property type="entry name" value="HTH_XRE"/>
    <property type="match status" value="1"/>
</dbReference>
<dbReference type="CDD" id="cd00093">
    <property type="entry name" value="HTH_XRE"/>
    <property type="match status" value="1"/>
</dbReference>
<protein>
    <submittedName>
        <fullName evidence="3">Transcriptional regulator</fullName>
    </submittedName>
</protein>
<organism evidence="3 4">
    <name type="scientific">Bacillus wiedmannii</name>
    <dbReference type="NCBI Taxonomy" id="1890302"/>
    <lineage>
        <taxon>Bacteria</taxon>
        <taxon>Bacillati</taxon>
        <taxon>Bacillota</taxon>
        <taxon>Bacilli</taxon>
        <taxon>Bacillales</taxon>
        <taxon>Bacillaceae</taxon>
        <taxon>Bacillus</taxon>
        <taxon>Bacillus cereus group</taxon>
    </lineage>
</organism>
<dbReference type="RefSeq" id="WP_098653444.1">
    <property type="nucleotide sequence ID" value="NZ_JARPPR010000002.1"/>
</dbReference>
<keyword evidence="1" id="KW-0238">DNA-binding</keyword>
<feature type="domain" description="HTH cro/C1-type" evidence="2">
    <location>
        <begin position="10"/>
        <end position="64"/>
    </location>
</feature>
<dbReference type="Proteomes" id="UP000223472">
    <property type="component" value="Unassembled WGS sequence"/>
</dbReference>
<evidence type="ECO:0000259" key="2">
    <source>
        <dbReference type="PROSITE" id="PS50943"/>
    </source>
</evidence>
<dbReference type="EMBL" id="NVIY01000017">
    <property type="protein sequence ID" value="PGD36185.1"/>
    <property type="molecule type" value="Genomic_DNA"/>
</dbReference>
<sequence>MREIHIHKIIADKRKEKGITQEELAAYIGITKASVSKWETGQSYPDITFLPLLASYFNISIDELISYIPQMEQEDIKNLYHRLAEAFSEEPFDEVMIECREIIKKYYSCFPLLLQMGLLFINHHMLTEDTDKRTEILEEAMSLFSRVQEESDDVSLVKEAASFQATCYLILNRPNEVLQLLGETIRPNFPEEDLIAQAYQMLGNAEKANEMMQISMYQHLIHFVATIPNYVVINASNTEKVEVILNRAFMLIDIYEIETLHPNMTLKVYYAAAQVYCMQGNFERALEMLQKYATVCAACFTVNSLHLHGDSYFDAIDEWFAEFPLGAKTVRNEEIIKRSMLKSIAENPIFASMKDVREYKNIIASLKFKLDIKE</sequence>
<dbReference type="AlphaFoldDB" id="A0A2B5IW38"/>
<accession>A0A2B5IW38</accession>
<dbReference type="Gene3D" id="1.25.40.10">
    <property type="entry name" value="Tetratricopeptide repeat domain"/>
    <property type="match status" value="1"/>
</dbReference>